<name>Q973U2_SULTO</name>
<dbReference type="PATRIC" id="fig|273063.9.peg.908"/>
<evidence type="ECO:0000313" key="1">
    <source>
        <dbReference type="EMBL" id="BAB65818.1"/>
    </source>
</evidence>
<protein>
    <submittedName>
        <fullName evidence="1">Uncharacterized protein</fullName>
    </submittedName>
</protein>
<gene>
    <name evidence="1" type="primary">ST0805</name>
    <name evidence="1" type="ordered locus">STK_08050</name>
</gene>
<dbReference type="Proteomes" id="UP000001015">
    <property type="component" value="Chromosome"/>
</dbReference>
<dbReference type="KEGG" id="sto:STK_08050"/>
<accession>Q973U2</accession>
<dbReference type="eggNOG" id="arCOG07727">
    <property type="taxonomic scope" value="Archaea"/>
</dbReference>
<proteinExistence type="predicted"/>
<sequence>MRIREKENIKYSFISLQVLLLHEKIYSTVIQIFLYIGQILISNTDEKGRIVISEFKKKEIYLVDLGSTYFVTDKKDVAEKASNAFEEEFLKTVEEISIVLEEIDQIVNKKISRKVISIVGNI</sequence>
<keyword evidence="2" id="KW-1185">Reference proteome</keyword>
<reference evidence="2" key="1">
    <citation type="journal article" date="2001" name="DNA Res.">
        <title>Complete genome sequence of an aerobic thermoacidophilic Crenarchaeon, Sulfolobus tokodaii strain7.</title>
        <authorList>
            <person name="Kawarabayasi Y."/>
            <person name="Hino Y."/>
            <person name="Horikawa H."/>
            <person name="Jin-no K."/>
            <person name="Takahashi M."/>
            <person name="Sekine M."/>
            <person name="Baba S."/>
            <person name="Ankai A."/>
            <person name="Kosugi H."/>
            <person name="Hosoyama A."/>
            <person name="Fukui S."/>
            <person name="Nagai Y."/>
            <person name="Nishijima K."/>
            <person name="Otsuka R."/>
            <person name="Nakazawa H."/>
            <person name="Takamiya M."/>
            <person name="Kato Y."/>
            <person name="Yoshizawa T."/>
            <person name="Tanaka T."/>
            <person name="Kudoh Y."/>
            <person name="Yamazaki J."/>
            <person name="Kushida N."/>
            <person name="Oguchi A."/>
            <person name="Aoki K."/>
            <person name="Masuda S."/>
            <person name="Yanagii M."/>
            <person name="Nishimura M."/>
            <person name="Yamagishi A."/>
            <person name="Oshima T."/>
            <person name="Kikuchi H."/>
        </authorList>
    </citation>
    <scope>NUCLEOTIDE SEQUENCE [LARGE SCALE GENOMIC DNA]</scope>
    <source>
        <strain evidence="2">DSM 16993 / JCM 10545 / NBRC 100140 / 7</strain>
    </source>
</reference>
<organism evidence="1 2">
    <name type="scientific">Sulfurisphaera tokodaii (strain DSM 16993 / JCM 10545 / NBRC 100140 / 7)</name>
    <name type="common">Sulfolobus tokodaii</name>
    <dbReference type="NCBI Taxonomy" id="273063"/>
    <lineage>
        <taxon>Archaea</taxon>
        <taxon>Thermoproteota</taxon>
        <taxon>Thermoprotei</taxon>
        <taxon>Sulfolobales</taxon>
        <taxon>Sulfolobaceae</taxon>
        <taxon>Sulfurisphaera</taxon>
    </lineage>
</organism>
<dbReference type="STRING" id="273063.STK_08050"/>
<dbReference type="AlphaFoldDB" id="Q973U2"/>
<dbReference type="EMBL" id="BA000023">
    <property type="protein sequence ID" value="BAB65818.1"/>
    <property type="molecule type" value="Genomic_DNA"/>
</dbReference>
<evidence type="ECO:0000313" key="2">
    <source>
        <dbReference type="Proteomes" id="UP000001015"/>
    </source>
</evidence>